<keyword evidence="1" id="KW-0812">Transmembrane</keyword>
<feature type="transmembrane region" description="Helical" evidence="1">
    <location>
        <begin position="45"/>
        <end position="67"/>
    </location>
</feature>
<evidence type="ECO:0000256" key="1">
    <source>
        <dbReference type="SAM" id="Phobius"/>
    </source>
</evidence>
<dbReference type="Proteomes" id="UP001597353">
    <property type="component" value="Unassembled WGS sequence"/>
</dbReference>
<keyword evidence="1" id="KW-0472">Membrane</keyword>
<keyword evidence="1" id="KW-1133">Transmembrane helix</keyword>
<name>A0ABW4S894_9RHOB</name>
<organism evidence="2 3">
    <name type="scientific">Halodurantibacterium flavum</name>
    <dbReference type="NCBI Taxonomy" id="1382802"/>
    <lineage>
        <taxon>Bacteria</taxon>
        <taxon>Pseudomonadati</taxon>
        <taxon>Pseudomonadota</taxon>
        <taxon>Alphaproteobacteria</taxon>
        <taxon>Rhodobacterales</taxon>
        <taxon>Paracoccaceae</taxon>
        <taxon>Halodurantibacterium</taxon>
    </lineage>
</organism>
<feature type="transmembrane region" description="Helical" evidence="1">
    <location>
        <begin position="443"/>
        <end position="466"/>
    </location>
</feature>
<feature type="transmembrane region" description="Helical" evidence="1">
    <location>
        <begin position="233"/>
        <end position="254"/>
    </location>
</feature>
<protein>
    <recommendedName>
        <fullName evidence="4">O-antigen polysaccharide polymerase Wzy</fullName>
    </recommendedName>
</protein>
<evidence type="ECO:0008006" key="4">
    <source>
        <dbReference type="Google" id="ProtNLM"/>
    </source>
</evidence>
<feature type="transmembrane region" description="Helical" evidence="1">
    <location>
        <begin position="411"/>
        <end position="436"/>
    </location>
</feature>
<feature type="transmembrane region" description="Helical" evidence="1">
    <location>
        <begin position="157"/>
        <end position="181"/>
    </location>
</feature>
<reference evidence="3" key="1">
    <citation type="journal article" date="2019" name="Int. J. Syst. Evol. Microbiol.">
        <title>The Global Catalogue of Microorganisms (GCM) 10K type strain sequencing project: providing services to taxonomists for standard genome sequencing and annotation.</title>
        <authorList>
            <consortium name="The Broad Institute Genomics Platform"/>
            <consortium name="The Broad Institute Genome Sequencing Center for Infectious Disease"/>
            <person name="Wu L."/>
            <person name="Ma J."/>
        </authorList>
    </citation>
    <scope>NUCLEOTIDE SEQUENCE [LARGE SCALE GENOMIC DNA]</scope>
    <source>
        <strain evidence="3">CGMCC 4.7242</strain>
    </source>
</reference>
<proteinExistence type="predicted"/>
<evidence type="ECO:0000313" key="3">
    <source>
        <dbReference type="Proteomes" id="UP001597353"/>
    </source>
</evidence>
<evidence type="ECO:0000313" key="2">
    <source>
        <dbReference type="EMBL" id="MFD1912802.1"/>
    </source>
</evidence>
<sequence length="477" mass="49716">MSVLWLCWGFLALALWHLGLGSDAYMLVLFLAIAGLGVRAIARPQIWFGDLFVAASALYASGFALILKPLLGQPLQANLHHPQAAATALFAGVAMLALVSDLARRLARGRRAPLAAPLADPAVQGRLAVPVMAAGFAVLALHVALRPRMVDGMVEQGAGFGGLGSLVFLLPLGLALALARASADRRAALAVALGGAGLVLMALTSNTRREFAEFLLMLCALPLILPGRDGRGAVWTALALLMAAGMVLYAAPLIHLMRGSFLTLGWAGRLDLALDLLSQHGFNPARLREAEGAFLRGFTHAWSENGSYVWPSTLPVDRFMLVLPVDQVLRAGTGLTGPGPFLREVAEGVLPSALIAKTAATGADLVAWDHGIRQYGNAARPVIGLAASALAAAGWAGLAVVPLLVAGPVMLAGNLILGPLRGHPLGLFAVALVWVLPEMTLDALAVFGLRILPLVAFTLLLLGLGLRLRPRLAPSGA</sequence>
<accession>A0ABW4S894</accession>
<feature type="transmembrane region" description="Helical" evidence="1">
    <location>
        <begin position="88"/>
        <end position="107"/>
    </location>
</feature>
<dbReference type="EMBL" id="JBHUGH010000009">
    <property type="protein sequence ID" value="MFD1912802.1"/>
    <property type="molecule type" value="Genomic_DNA"/>
</dbReference>
<dbReference type="RefSeq" id="WP_390261601.1">
    <property type="nucleotide sequence ID" value="NZ_JBHUGH010000009.1"/>
</dbReference>
<feature type="transmembrane region" description="Helical" evidence="1">
    <location>
        <begin position="382"/>
        <end position="405"/>
    </location>
</feature>
<comment type="caution">
    <text evidence="2">The sequence shown here is derived from an EMBL/GenBank/DDBJ whole genome shotgun (WGS) entry which is preliminary data.</text>
</comment>
<gene>
    <name evidence="2" type="ORF">ACFSGJ_11330</name>
</gene>
<feature type="transmembrane region" description="Helical" evidence="1">
    <location>
        <begin position="187"/>
        <end position="204"/>
    </location>
</feature>
<keyword evidence="3" id="KW-1185">Reference proteome</keyword>
<feature type="transmembrane region" description="Helical" evidence="1">
    <location>
        <begin position="127"/>
        <end position="145"/>
    </location>
</feature>